<dbReference type="Gene3D" id="3.40.50.720">
    <property type="entry name" value="NAD(P)-binding Rossmann-like Domain"/>
    <property type="match status" value="1"/>
</dbReference>
<dbReference type="InterPro" id="IPR036291">
    <property type="entry name" value="NAD(P)-bd_dom_sf"/>
</dbReference>
<dbReference type="PANTHER" id="PTHR13812:SF19">
    <property type="entry name" value="KETIMINE REDUCTASE MU-CRYSTALLIN"/>
    <property type="match status" value="1"/>
</dbReference>
<keyword evidence="2" id="KW-1185">Reference proteome</keyword>
<name>A0A926ERU2_9FIRM</name>
<dbReference type="PIRSF" id="PIRSF001439">
    <property type="entry name" value="CryM"/>
    <property type="match status" value="1"/>
</dbReference>
<dbReference type="EMBL" id="JACRTG010000010">
    <property type="protein sequence ID" value="MBC8587360.1"/>
    <property type="molecule type" value="Genomic_DNA"/>
</dbReference>
<dbReference type="InterPro" id="IPR003462">
    <property type="entry name" value="ODC_Mu_crystall"/>
</dbReference>
<accession>A0A926ERU2</accession>
<dbReference type="Gene3D" id="3.30.1780.10">
    <property type="entry name" value="ornithine cyclodeaminase, domain 1"/>
    <property type="match status" value="1"/>
</dbReference>
<dbReference type="Pfam" id="PF02423">
    <property type="entry name" value="OCD_Mu_crystall"/>
    <property type="match status" value="1"/>
</dbReference>
<dbReference type="PANTHER" id="PTHR13812">
    <property type="entry name" value="KETIMINE REDUCTASE MU-CRYSTALLIN"/>
    <property type="match status" value="1"/>
</dbReference>
<sequence length="374" mass="41572">MKTPRVDFLYLNEQDMIDAGVLDMHQCINEMTEVLKLLSSGDYVMGGKHDNSHGIVVSFPDEPEHEGMPKNGPDRRFCAMPAYLGGDYRVAGCKWYGSNLDNIPKELPRSILMMTLNDADTGAPMAYMSANLLSAWRTGAIPGVGVRYLAKPDSKVIGLLGAGSIGTSTAEAILDAAAKAEKVKIYDVYSPTAETLKQRIESEYPNLEVVIVDSQEEAVRNSDIVNLATSGEANPRIEKEWMKPGLLITASSSGNFDPNHTIENIRLIVDNWKMYEEVLDEDEYPYNNLAMGVLGRLFLDWIHEGRMTDEKIINIGDVINGKVQARKSEDDIIIFGLGGQPVYDVAWGYRIYQNALKKGIGTKLNLWERAYQAR</sequence>
<proteinExistence type="predicted"/>
<organism evidence="1 2">
    <name type="scientific">Paratissierella segnis</name>
    <dbReference type="NCBI Taxonomy" id="2763679"/>
    <lineage>
        <taxon>Bacteria</taxon>
        <taxon>Bacillati</taxon>
        <taxon>Bacillota</taxon>
        <taxon>Tissierellia</taxon>
        <taxon>Tissierellales</taxon>
        <taxon>Tissierellaceae</taxon>
        <taxon>Paratissierella</taxon>
    </lineage>
</organism>
<dbReference type="RefSeq" id="WP_262428816.1">
    <property type="nucleotide sequence ID" value="NZ_JACRTG010000010.1"/>
</dbReference>
<protein>
    <submittedName>
        <fullName evidence="1">NAD(P)-binding domain-containing protein</fullName>
    </submittedName>
</protein>
<dbReference type="NCBIfam" id="NF004848">
    <property type="entry name" value="PRK06199.1"/>
    <property type="match status" value="1"/>
</dbReference>
<dbReference type="GO" id="GO:0005737">
    <property type="term" value="C:cytoplasm"/>
    <property type="evidence" value="ECO:0007669"/>
    <property type="project" value="TreeGrafter"/>
</dbReference>
<reference evidence="1" key="1">
    <citation type="submission" date="2020-08" db="EMBL/GenBank/DDBJ databases">
        <title>Genome public.</title>
        <authorList>
            <person name="Liu C."/>
            <person name="Sun Q."/>
        </authorList>
    </citation>
    <scope>NUCLEOTIDE SEQUENCE</scope>
    <source>
        <strain evidence="1">BX21</strain>
    </source>
</reference>
<evidence type="ECO:0000313" key="2">
    <source>
        <dbReference type="Proteomes" id="UP000601171"/>
    </source>
</evidence>
<evidence type="ECO:0000313" key="1">
    <source>
        <dbReference type="EMBL" id="MBC8587360.1"/>
    </source>
</evidence>
<gene>
    <name evidence="1" type="ORF">H8707_03795</name>
</gene>
<dbReference type="Proteomes" id="UP000601171">
    <property type="component" value="Unassembled WGS sequence"/>
</dbReference>
<dbReference type="AlphaFoldDB" id="A0A926ERU2"/>
<dbReference type="SUPFAM" id="SSF51735">
    <property type="entry name" value="NAD(P)-binding Rossmann-fold domains"/>
    <property type="match status" value="1"/>
</dbReference>
<dbReference type="InterPro" id="IPR023401">
    <property type="entry name" value="ODC_N"/>
</dbReference>
<comment type="caution">
    <text evidence="1">The sequence shown here is derived from an EMBL/GenBank/DDBJ whole genome shotgun (WGS) entry which is preliminary data.</text>
</comment>